<protein>
    <submittedName>
        <fullName evidence="1">Uncharacterized protein</fullName>
    </submittedName>
</protein>
<reference evidence="1 2" key="1">
    <citation type="submission" date="2018-06" db="EMBL/GenBank/DDBJ databases">
        <title>Genomic insight into two independent archaeal endosymbiosis events.</title>
        <authorList>
            <person name="Lind A.E."/>
            <person name="Lewis W.H."/>
            <person name="Spang A."/>
            <person name="Guy L."/>
            <person name="Embley M.T."/>
            <person name="Ettema T.J.G."/>
        </authorList>
    </citation>
    <scope>NUCLEOTIDE SEQUENCE [LARGE SCALE GENOMIC DNA]</scope>
    <source>
        <strain evidence="1">NOE</strain>
    </source>
</reference>
<organism evidence="1 2">
    <name type="scientific">Candidatus Methanobinarius endosymbioticus</name>
    <dbReference type="NCBI Taxonomy" id="2006182"/>
    <lineage>
        <taxon>Archaea</taxon>
        <taxon>Methanobacteriati</taxon>
        <taxon>Methanobacteriota</taxon>
        <taxon>Methanomada group</taxon>
        <taxon>Methanobacteria</taxon>
        <taxon>Methanobacteriales</taxon>
        <taxon>Methanobacteriaceae</taxon>
        <taxon>Candidatus Methanobinarius</taxon>
    </lineage>
</organism>
<keyword evidence="2" id="KW-1185">Reference proteome</keyword>
<evidence type="ECO:0000313" key="1">
    <source>
        <dbReference type="EMBL" id="RBQ23857.1"/>
    </source>
</evidence>
<dbReference type="EMBL" id="NIZT01000017">
    <property type="protein sequence ID" value="RBQ23857.1"/>
    <property type="molecule type" value="Genomic_DNA"/>
</dbReference>
<comment type="caution">
    <text evidence="1">The sequence shown here is derived from an EMBL/GenBank/DDBJ whole genome shotgun (WGS) entry which is preliminary data.</text>
</comment>
<name>A0A366MCS5_9EURY</name>
<evidence type="ECO:0000313" key="2">
    <source>
        <dbReference type="Proteomes" id="UP000253099"/>
    </source>
</evidence>
<accession>A0A366MCS5</accession>
<gene>
    <name evidence="1" type="ORF">ALNOE001_06490</name>
</gene>
<sequence length="94" mass="10486">MLIVLVAGVVIIVSVDNDSYEEQLSLYSNDEWKGYYELTVNGSTTHENLVGGCPDNLTIKRQNGDKLVVYVNSTFNNPSGNLIIKLIEDNQIYC</sequence>
<proteinExistence type="predicted"/>
<dbReference type="AlphaFoldDB" id="A0A366MCS5"/>
<dbReference type="Proteomes" id="UP000253099">
    <property type="component" value="Unassembled WGS sequence"/>
</dbReference>